<comment type="caution">
    <text evidence="1">The sequence shown here is derived from an EMBL/GenBank/DDBJ whole genome shotgun (WGS) entry which is preliminary data.</text>
</comment>
<dbReference type="EMBL" id="LAZR01004345">
    <property type="protein sequence ID" value="KKN09455.1"/>
    <property type="molecule type" value="Genomic_DNA"/>
</dbReference>
<protein>
    <submittedName>
        <fullName evidence="1">Uncharacterized protein</fullName>
    </submittedName>
</protein>
<reference evidence="1" key="1">
    <citation type="journal article" date="2015" name="Nature">
        <title>Complex archaea that bridge the gap between prokaryotes and eukaryotes.</title>
        <authorList>
            <person name="Spang A."/>
            <person name="Saw J.H."/>
            <person name="Jorgensen S.L."/>
            <person name="Zaremba-Niedzwiedzka K."/>
            <person name="Martijn J."/>
            <person name="Lind A.E."/>
            <person name="van Eijk R."/>
            <person name="Schleper C."/>
            <person name="Guy L."/>
            <person name="Ettema T.J."/>
        </authorList>
    </citation>
    <scope>NUCLEOTIDE SEQUENCE</scope>
</reference>
<accession>A0A0F9MQ82</accession>
<organism evidence="1">
    <name type="scientific">marine sediment metagenome</name>
    <dbReference type="NCBI Taxonomy" id="412755"/>
    <lineage>
        <taxon>unclassified sequences</taxon>
        <taxon>metagenomes</taxon>
        <taxon>ecological metagenomes</taxon>
    </lineage>
</organism>
<sequence length="397" mass="46262">MVKIPKKIFTEIKRRDTIKCHFCGYKIIKPYPKDQLCPKCGKFLAILLDLTSEKKAKPQPKKFETKDITVSSKLKGKVRIKEKPHSISLESDKIKLKKGEYIKLLGITSTERTQLYCSNNNYIYLLELTNNLDFIATGVLGGELDKMLLISEEKNKEEKCQFYEKNGIIYLVYGKFPDKKGKWVLEQMSNNFSELARGKDVDKLDKFEKYNLEYKFKRRIQFILEQYVRLQEIFTDQEIPYVEDTIRIDYIGLSSMSIGVISLLLGEEDLNVDIPGEFENPEEEKEMIESMLTARIEAIAANTQGNTGATPRWIAVKLGFQKYRFLTFKKYENDYFLSMLSEGNLEKIEQVEKLLNPEISKVTNTMFSGDLKPFNKLKTSVAKYFTKRRNFPPFIFK</sequence>
<proteinExistence type="predicted"/>
<name>A0A0F9MQ82_9ZZZZ</name>
<evidence type="ECO:0000313" key="1">
    <source>
        <dbReference type="EMBL" id="KKN09455.1"/>
    </source>
</evidence>
<dbReference type="AlphaFoldDB" id="A0A0F9MQ82"/>
<gene>
    <name evidence="1" type="ORF">LCGC14_1046410</name>
</gene>